<proteinExistence type="evidence at transcript level"/>
<feature type="domain" description="Glycoside hydrolase family 13 N-terminal" evidence="2">
    <location>
        <begin position="90"/>
        <end position="184"/>
    </location>
</feature>
<sequence>MTMMAMPEAPCLCARPSLAARARRPGSGPAPRLRRWRPNATAGKGVGEVCAAVVEAATKVEDEGEEDEPVAEDRYALGGACRVLAGMPAPLGATALAGGVNFAVYSGGATAAALCLFTPEDLKADRVTEEVPLDPLMNRTGNVWHVFIEGELHNMLYGYRFDGTFAPHCGHYLDVSNVVVDPYAKAVISRGEYGVPARGNNCWPQMAGMIPLPYSTFDWEGDLPLRYPQKDLVIYEMHLRGFTKHDSSNVEHPGTFIGAVSKLDYLKELGVNCIELMPCHEFNELEYSTSSSKMNFWGYSTINFFSPMTRYTSGGIKNCGRDAINEFKTFVREAHKRGIEVILDVVFNHTAEGNENGPILSFRGVDNTTYYMLAPKGEFYNYSGCGNTFNCNHPVVRQFIVDCLRYWVTEMHVDGFRFDLASIMTRGSSLWDPVNVYGAP</sequence>
<dbReference type="CDD" id="cd02856">
    <property type="entry name" value="E_set_GDE_Isoamylase_N"/>
    <property type="match status" value="1"/>
</dbReference>
<dbReference type="EMBL" id="AF438329">
    <property type="protein sequence ID" value="AAL31016.1"/>
    <property type="molecule type" value="mRNA"/>
</dbReference>
<keyword evidence="3" id="KW-0378">Hydrolase</keyword>
<dbReference type="EC" id="3.2.1.68" evidence="3"/>
<name>Q8W546_WHEAT</name>
<dbReference type="Pfam" id="PF02922">
    <property type="entry name" value="CBM_48"/>
    <property type="match status" value="1"/>
</dbReference>
<evidence type="ECO:0000259" key="1">
    <source>
        <dbReference type="Pfam" id="PF00128"/>
    </source>
</evidence>
<dbReference type="CAZy" id="GH13">
    <property type="family name" value="Glycoside Hydrolase Family 13"/>
</dbReference>
<dbReference type="AlphaFoldDB" id="Q8W546"/>
<evidence type="ECO:0000259" key="2">
    <source>
        <dbReference type="Pfam" id="PF02922"/>
    </source>
</evidence>
<dbReference type="InterPro" id="IPR004193">
    <property type="entry name" value="Glyco_hydro_13_N"/>
</dbReference>
<dbReference type="InterPro" id="IPR044505">
    <property type="entry name" value="GlgX_Isoamylase_N_E_set"/>
</dbReference>
<organism evidence="3">
    <name type="scientific">Triticum aestivum</name>
    <name type="common">Wheat</name>
    <dbReference type="NCBI Taxonomy" id="4565"/>
    <lineage>
        <taxon>Eukaryota</taxon>
        <taxon>Viridiplantae</taxon>
        <taxon>Streptophyta</taxon>
        <taxon>Embryophyta</taxon>
        <taxon>Tracheophyta</taxon>
        <taxon>Spermatophyta</taxon>
        <taxon>Magnoliopsida</taxon>
        <taxon>Liliopsida</taxon>
        <taxon>Poales</taxon>
        <taxon>Poaceae</taxon>
        <taxon>BOP clade</taxon>
        <taxon>Pooideae</taxon>
        <taxon>Triticodae</taxon>
        <taxon>Triticeae</taxon>
        <taxon>Triticinae</taxon>
        <taxon>Triticum</taxon>
    </lineage>
</organism>
<evidence type="ECO:0000313" key="3">
    <source>
        <dbReference type="EMBL" id="AAL31016.1"/>
    </source>
</evidence>
<dbReference type="ExpressionAtlas" id="Q8W546">
    <property type="expression patterns" value="baseline"/>
</dbReference>
<dbReference type="GO" id="GO:0019156">
    <property type="term" value="F:isoamylase activity"/>
    <property type="evidence" value="ECO:0007669"/>
    <property type="project" value="UniProtKB-EC"/>
</dbReference>
<dbReference type="FunFam" id="2.60.40.10:FF:001593">
    <property type="entry name" value="Isoamylase 1, chloroplastic"/>
    <property type="match status" value="1"/>
</dbReference>
<accession>Q8W546</accession>
<dbReference type="PANTHER" id="PTHR43002">
    <property type="entry name" value="GLYCOGEN DEBRANCHING ENZYME"/>
    <property type="match status" value="1"/>
</dbReference>
<protein>
    <submittedName>
        <fullName evidence="3">Isoamylase</fullName>
        <ecNumber evidence="3">3.2.1.68</ecNumber>
    </submittedName>
</protein>
<dbReference type="InterPro" id="IPR013783">
    <property type="entry name" value="Ig-like_fold"/>
</dbReference>
<dbReference type="InterPro" id="IPR017853">
    <property type="entry name" value="GH"/>
</dbReference>
<dbReference type="CAZy" id="CBM48">
    <property type="family name" value="Carbohydrate-Binding Module Family 48"/>
</dbReference>
<feature type="domain" description="Glycosyl hydrolase family 13 catalytic" evidence="1">
    <location>
        <begin position="247"/>
        <end position="353"/>
    </location>
</feature>
<dbReference type="Gene3D" id="2.60.40.10">
    <property type="entry name" value="Immunoglobulins"/>
    <property type="match status" value="1"/>
</dbReference>
<dbReference type="Gene3D" id="3.20.20.80">
    <property type="entry name" value="Glycosidases"/>
    <property type="match status" value="1"/>
</dbReference>
<dbReference type="SUPFAM" id="SSF51445">
    <property type="entry name" value="(Trans)glycosidases"/>
    <property type="match status" value="1"/>
</dbReference>
<dbReference type="InterPro" id="IPR006047">
    <property type="entry name" value="GH13_cat_dom"/>
</dbReference>
<dbReference type="GO" id="GO:0005975">
    <property type="term" value="P:carbohydrate metabolic process"/>
    <property type="evidence" value="ECO:0007669"/>
    <property type="project" value="InterPro"/>
</dbReference>
<reference evidence="3" key="1">
    <citation type="submission" date="2001-10" db="EMBL/GenBank/DDBJ databases">
        <title>Characterization of isoamylase transcripts produced during wheat grain development and germination.</title>
        <authorList>
            <person name="Netrphan S."/>
            <person name="Khandelwal R.L."/>
            <person name="Chibbar R.N."/>
        </authorList>
    </citation>
    <scope>NUCLEOTIDE SEQUENCE</scope>
    <source>
        <tissue evidence="3">Endosperm</tissue>
    </source>
</reference>
<dbReference type="Pfam" id="PF00128">
    <property type="entry name" value="Alpha-amylase"/>
    <property type="match status" value="1"/>
</dbReference>
<keyword evidence="3" id="KW-0326">Glycosidase</keyword>